<protein>
    <submittedName>
        <fullName evidence="1">Phosphoglycerate mutase</fullName>
    </submittedName>
</protein>
<dbReference type="GO" id="GO:0005737">
    <property type="term" value="C:cytoplasm"/>
    <property type="evidence" value="ECO:0007669"/>
    <property type="project" value="TreeGrafter"/>
</dbReference>
<evidence type="ECO:0000313" key="1">
    <source>
        <dbReference type="EMBL" id="CAG4883683.1"/>
    </source>
</evidence>
<dbReference type="InterPro" id="IPR029033">
    <property type="entry name" value="His_PPase_superfam"/>
</dbReference>
<dbReference type="Pfam" id="PF00300">
    <property type="entry name" value="His_Phos_1"/>
    <property type="match status" value="1"/>
</dbReference>
<dbReference type="RefSeq" id="WP_220635619.1">
    <property type="nucleotide sequence ID" value="NZ_CAJQUM010000001.1"/>
</dbReference>
<gene>
    <name evidence="1" type="ORF">GTOL_11566</name>
</gene>
<evidence type="ECO:0000313" key="2">
    <source>
        <dbReference type="Proteomes" id="UP000742786"/>
    </source>
</evidence>
<dbReference type="Gene3D" id="3.40.50.1240">
    <property type="entry name" value="Phosphoglycerate mutase-like"/>
    <property type="match status" value="1"/>
</dbReference>
<name>A0A916J477_9PROT</name>
<keyword evidence="2" id="KW-1185">Reference proteome</keyword>
<reference evidence="1" key="1">
    <citation type="submission" date="2021-04" db="EMBL/GenBank/DDBJ databases">
        <authorList>
            <person name="Hornung B."/>
        </authorList>
    </citation>
    <scope>NUCLEOTIDE SEQUENCE</scope>
    <source>
        <strain evidence="1">G5G6</strain>
    </source>
</reference>
<proteinExistence type="predicted"/>
<dbReference type="InterPro" id="IPR013078">
    <property type="entry name" value="His_Pase_superF_clade-1"/>
</dbReference>
<dbReference type="InterPro" id="IPR050275">
    <property type="entry name" value="PGM_Phosphatase"/>
</dbReference>
<dbReference type="GO" id="GO:0016791">
    <property type="term" value="F:phosphatase activity"/>
    <property type="evidence" value="ECO:0007669"/>
    <property type="project" value="TreeGrafter"/>
</dbReference>
<comment type="caution">
    <text evidence="1">The sequence shown here is derived from an EMBL/GenBank/DDBJ whole genome shotgun (WGS) entry which is preliminary data.</text>
</comment>
<dbReference type="EMBL" id="CAJQUM010000001">
    <property type="protein sequence ID" value="CAG4883683.1"/>
    <property type="molecule type" value="Genomic_DNA"/>
</dbReference>
<accession>A0A916J477</accession>
<dbReference type="AlphaFoldDB" id="A0A916J477"/>
<dbReference type="PANTHER" id="PTHR48100:SF1">
    <property type="entry name" value="HISTIDINE PHOSPHATASE FAMILY PROTEIN-RELATED"/>
    <property type="match status" value="1"/>
</dbReference>
<dbReference type="Proteomes" id="UP000742786">
    <property type="component" value="Unassembled WGS sequence"/>
</dbReference>
<organism evidence="1 2">
    <name type="scientific">Georgfuchsia toluolica</name>
    <dbReference type="NCBI Taxonomy" id="424218"/>
    <lineage>
        <taxon>Bacteria</taxon>
        <taxon>Pseudomonadati</taxon>
        <taxon>Pseudomonadota</taxon>
        <taxon>Betaproteobacteria</taxon>
        <taxon>Nitrosomonadales</taxon>
        <taxon>Sterolibacteriaceae</taxon>
        <taxon>Georgfuchsia</taxon>
    </lineage>
</organism>
<dbReference type="PANTHER" id="PTHR48100">
    <property type="entry name" value="BROAD-SPECIFICITY PHOSPHATASE YOR283W-RELATED"/>
    <property type="match status" value="1"/>
</dbReference>
<sequence length="223" mass="25249">MAELYLVRHGQASFGAADYDQLSLLGQQQGQLLGEYFAERKIVFDHVLLGTMNRHRQTVEAIFQGSTEVASVKEHPGLNEYDFVALIDCLGEEHHELKLQAKNSKKDFYRVLRQVLLLWMEDRIDGPIPETWSEFQQRVADARSYIQGLKGQRILAVSSGGAIATVAQQTLGAPKATVISLNFQINNCSFCRYFFNADSFHLATFNSIPYFDRADRSNFITYG</sequence>
<dbReference type="SUPFAM" id="SSF53254">
    <property type="entry name" value="Phosphoglycerate mutase-like"/>
    <property type="match status" value="1"/>
</dbReference>
<dbReference type="SMART" id="SM00855">
    <property type="entry name" value="PGAM"/>
    <property type="match status" value="1"/>
</dbReference>